<feature type="coiled-coil region" evidence="2">
    <location>
        <begin position="12"/>
        <end position="65"/>
    </location>
</feature>
<comment type="caution">
    <text evidence="5">The sequence shown here is derived from an EMBL/GenBank/DDBJ whole genome shotgun (WGS) entry which is preliminary data.</text>
</comment>
<evidence type="ECO:0000256" key="2">
    <source>
        <dbReference type="SAM" id="Coils"/>
    </source>
</evidence>
<comment type="subcellular location">
    <subcellularLocation>
        <location evidence="1">Virion</location>
    </subcellularLocation>
</comment>
<dbReference type="Proteomes" id="UP001183410">
    <property type="component" value="Unassembled WGS sequence"/>
</dbReference>
<name>A0ABU2K2B8_9ACTN</name>
<protein>
    <submittedName>
        <fullName evidence="5">Phage major capsid protein</fullName>
    </submittedName>
</protein>
<dbReference type="InterPro" id="IPR054612">
    <property type="entry name" value="Phage_capsid-like_C"/>
</dbReference>
<dbReference type="Gene3D" id="3.30.2400.10">
    <property type="entry name" value="Major capsid protein gp5"/>
    <property type="match status" value="1"/>
</dbReference>
<proteinExistence type="predicted"/>
<feature type="compositionally biased region" description="Polar residues" evidence="3">
    <location>
        <begin position="218"/>
        <end position="227"/>
    </location>
</feature>
<evidence type="ECO:0000313" key="6">
    <source>
        <dbReference type="Proteomes" id="UP001183410"/>
    </source>
</evidence>
<dbReference type="NCBIfam" id="TIGR01554">
    <property type="entry name" value="major_cap_HK97"/>
    <property type="match status" value="1"/>
</dbReference>
<evidence type="ECO:0000259" key="4">
    <source>
        <dbReference type="Pfam" id="PF05065"/>
    </source>
</evidence>
<gene>
    <name evidence="5" type="ORF">RM844_30325</name>
</gene>
<evidence type="ECO:0000313" key="5">
    <source>
        <dbReference type="EMBL" id="MDT0270578.1"/>
    </source>
</evidence>
<dbReference type="SUPFAM" id="SSF56563">
    <property type="entry name" value="Major capsid protein gp5"/>
    <property type="match status" value="1"/>
</dbReference>
<evidence type="ECO:0000256" key="1">
    <source>
        <dbReference type="ARBA" id="ARBA00004328"/>
    </source>
</evidence>
<sequence length="446" mass="47836">MTTTTSKTDELIAQVKAALGAARDIADRAERDGDRDFTDAERAEIQAKMNDASELKKKLDQAKADEKMRSAIADLGGGVGLIEKEEKAARRTPSGLIVPDGKSLGKHFTDSKEYRELLASAPNGVFGKDHRVQSRPVGFERLVGRAGGQKDLVTGGSDTSAGAFVQPDYRGLQVGLDLFQRPLMLRDLVTNGTTSSDTVEYVRMTGVTNNAAPVPEATATTGTSGTKPESGLTAARVTTPVRTIAHWIPVTKRALSDAAQIRTLIDAFLQYGLEEELEDQMISGDGTGENFEGLANVSGVQQQAFDTDLLTTTRKAKTLVYTVGRSVPTGYVLHPLDVEALDLLQDNEGRYYFGGPSQSGMGFGGTAPLWSLPVIQSEGVEPGTGYIGDWRKAVLWDREQASITVSDSHADFFIRNMVAILAEMRAAFGVLQPSAFVEIDLGTTGS</sequence>
<dbReference type="RefSeq" id="WP_311670643.1">
    <property type="nucleotide sequence ID" value="NZ_JAVREO010000029.1"/>
</dbReference>
<accession>A0ABU2K2B8</accession>
<dbReference type="Gene3D" id="3.30.2320.10">
    <property type="entry name" value="hypothetical protein PF0899 domain"/>
    <property type="match status" value="1"/>
</dbReference>
<organism evidence="5 6">
    <name type="scientific">Streptomyces chisholmiae</name>
    <dbReference type="NCBI Taxonomy" id="3075540"/>
    <lineage>
        <taxon>Bacteria</taxon>
        <taxon>Bacillati</taxon>
        <taxon>Actinomycetota</taxon>
        <taxon>Actinomycetes</taxon>
        <taxon>Kitasatosporales</taxon>
        <taxon>Streptomycetaceae</taxon>
        <taxon>Streptomyces</taxon>
    </lineage>
</organism>
<feature type="domain" description="Phage capsid-like C-terminal" evidence="4">
    <location>
        <begin position="180"/>
        <end position="438"/>
    </location>
</feature>
<dbReference type="InterPro" id="IPR024455">
    <property type="entry name" value="Phage_capsid"/>
</dbReference>
<dbReference type="EMBL" id="JAVREO010000029">
    <property type="protein sequence ID" value="MDT0270578.1"/>
    <property type="molecule type" value="Genomic_DNA"/>
</dbReference>
<dbReference type="Pfam" id="PF05065">
    <property type="entry name" value="Phage_capsid"/>
    <property type="match status" value="1"/>
</dbReference>
<keyword evidence="6" id="KW-1185">Reference proteome</keyword>
<evidence type="ECO:0000256" key="3">
    <source>
        <dbReference type="SAM" id="MobiDB-lite"/>
    </source>
</evidence>
<feature type="region of interest" description="Disordered" evidence="3">
    <location>
        <begin position="212"/>
        <end position="233"/>
    </location>
</feature>
<reference evidence="6" key="1">
    <citation type="submission" date="2023-07" db="EMBL/GenBank/DDBJ databases">
        <title>30 novel species of actinomycetes from the DSMZ collection.</title>
        <authorList>
            <person name="Nouioui I."/>
        </authorList>
    </citation>
    <scope>NUCLEOTIDE SEQUENCE [LARGE SCALE GENOMIC DNA]</scope>
    <source>
        <strain evidence="6">DSM 44915</strain>
    </source>
</reference>
<keyword evidence="2" id="KW-0175">Coiled coil</keyword>